<evidence type="ECO:0000256" key="5">
    <source>
        <dbReference type="ARBA" id="ARBA00022989"/>
    </source>
</evidence>
<evidence type="ECO:0000256" key="2">
    <source>
        <dbReference type="ARBA" id="ARBA00022475"/>
    </source>
</evidence>
<evidence type="ECO:0000256" key="6">
    <source>
        <dbReference type="ARBA" id="ARBA00023136"/>
    </source>
</evidence>
<proteinExistence type="predicted"/>
<keyword evidence="4" id="KW-0133">Cell shape</keyword>
<dbReference type="EMBL" id="CAFBNL010000061">
    <property type="protein sequence ID" value="CAB4956756.1"/>
    <property type="molecule type" value="Genomic_DNA"/>
</dbReference>
<reference evidence="8" key="1">
    <citation type="submission" date="2020-05" db="EMBL/GenBank/DDBJ databases">
        <authorList>
            <person name="Chiriac C."/>
            <person name="Salcher M."/>
            <person name="Ghai R."/>
            <person name="Kavagutti S V."/>
        </authorList>
    </citation>
    <scope>NUCLEOTIDE SEQUENCE</scope>
</reference>
<evidence type="ECO:0000256" key="4">
    <source>
        <dbReference type="ARBA" id="ARBA00022960"/>
    </source>
</evidence>
<evidence type="ECO:0000256" key="3">
    <source>
        <dbReference type="ARBA" id="ARBA00022692"/>
    </source>
</evidence>
<dbReference type="NCBIfam" id="TIGR03426">
    <property type="entry name" value="shape_MreD"/>
    <property type="match status" value="1"/>
</dbReference>
<keyword evidence="5 7" id="KW-1133">Transmembrane helix</keyword>
<protein>
    <submittedName>
        <fullName evidence="8">Unannotated protein</fullName>
    </submittedName>
</protein>
<dbReference type="GO" id="GO:0005886">
    <property type="term" value="C:plasma membrane"/>
    <property type="evidence" value="ECO:0007669"/>
    <property type="project" value="UniProtKB-SubCell"/>
</dbReference>
<accession>A0A6J7KLP1</accession>
<dbReference type="Pfam" id="PF04093">
    <property type="entry name" value="MreD"/>
    <property type="match status" value="1"/>
</dbReference>
<keyword evidence="6 7" id="KW-0472">Membrane</keyword>
<dbReference type="InterPro" id="IPR007227">
    <property type="entry name" value="Cell_shape_determining_MreD"/>
</dbReference>
<feature type="transmembrane region" description="Helical" evidence="7">
    <location>
        <begin position="72"/>
        <end position="92"/>
    </location>
</feature>
<evidence type="ECO:0000256" key="7">
    <source>
        <dbReference type="SAM" id="Phobius"/>
    </source>
</evidence>
<keyword evidence="2" id="KW-1003">Cell membrane</keyword>
<name>A0A6J7KLP1_9ZZZZ</name>
<gene>
    <name evidence="8" type="ORF">UFOPK3789_01035</name>
</gene>
<feature type="transmembrane region" description="Helical" evidence="7">
    <location>
        <begin position="42"/>
        <end position="66"/>
    </location>
</feature>
<comment type="subcellular location">
    <subcellularLocation>
        <location evidence="1">Cell membrane</location>
        <topology evidence="1">Multi-pass membrane protein</topology>
    </subcellularLocation>
</comment>
<evidence type="ECO:0000313" key="8">
    <source>
        <dbReference type="EMBL" id="CAB4956756.1"/>
    </source>
</evidence>
<sequence length="181" mass="19010">MDWNGVGRVIRIIRLALILVAVVLLQTAVFPHARIFGVAPEIGLVATVAVAFIAGPAAGSVFGFAAGFSLDLFLQTPLGLSSFVWTIVGYAVGVLQGAVLRSAWWFASALTFVAGLVGGTLFILLGAIVGQGQLWGWSSARTVLIAACYDALLAPLVFPVVRFALRDERPRPASLSSGQGW</sequence>
<feature type="transmembrane region" description="Helical" evidence="7">
    <location>
        <begin position="104"/>
        <end position="130"/>
    </location>
</feature>
<feature type="transmembrane region" description="Helical" evidence="7">
    <location>
        <begin position="12"/>
        <end position="30"/>
    </location>
</feature>
<evidence type="ECO:0000256" key="1">
    <source>
        <dbReference type="ARBA" id="ARBA00004651"/>
    </source>
</evidence>
<feature type="transmembrane region" description="Helical" evidence="7">
    <location>
        <begin position="142"/>
        <end position="165"/>
    </location>
</feature>
<organism evidence="8">
    <name type="scientific">freshwater metagenome</name>
    <dbReference type="NCBI Taxonomy" id="449393"/>
    <lineage>
        <taxon>unclassified sequences</taxon>
        <taxon>metagenomes</taxon>
        <taxon>ecological metagenomes</taxon>
    </lineage>
</organism>
<dbReference type="GO" id="GO:0008360">
    <property type="term" value="P:regulation of cell shape"/>
    <property type="evidence" value="ECO:0007669"/>
    <property type="project" value="UniProtKB-KW"/>
</dbReference>
<dbReference type="AlphaFoldDB" id="A0A6J7KLP1"/>
<keyword evidence="3 7" id="KW-0812">Transmembrane</keyword>